<protein>
    <submittedName>
        <fullName evidence="1">RuvA, C-terminal domain</fullName>
    </submittedName>
</protein>
<dbReference type="GO" id="GO:0009379">
    <property type="term" value="C:Holliday junction helicase complex"/>
    <property type="evidence" value="ECO:0007669"/>
    <property type="project" value="InterPro"/>
</dbReference>
<dbReference type="RefSeq" id="WP_076525002.1">
    <property type="nucleotide sequence ID" value="NZ_CP048103.1"/>
</dbReference>
<dbReference type="EMBL" id="FTOD01000006">
    <property type="protein sequence ID" value="SIS84681.1"/>
    <property type="molecule type" value="Genomic_DNA"/>
</dbReference>
<accession>A0A1N7MFC2</accession>
<dbReference type="InterPro" id="IPR011114">
    <property type="entry name" value="RuvA_C"/>
</dbReference>
<name>A0A1N7MFC2_9BACL</name>
<evidence type="ECO:0000313" key="2">
    <source>
        <dbReference type="Proteomes" id="UP000186795"/>
    </source>
</evidence>
<dbReference type="AlphaFoldDB" id="A0A1N7MFC2"/>
<dbReference type="GO" id="GO:0006310">
    <property type="term" value="P:DNA recombination"/>
    <property type="evidence" value="ECO:0007669"/>
    <property type="project" value="InterPro"/>
</dbReference>
<dbReference type="GO" id="GO:0006281">
    <property type="term" value="P:DNA repair"/>
    <property type="evidence" value="ECO:0007669"/>
    <property type="project" value="InterPro"/>
</dbReference>
<dbReference type="GO" id="GO:0005524">
    <property type="term" value="F:ATP binding"/>
    <property type="evidence" value="ECO:0007669"/>
    <property type="project" value="InterPro"/>
</dbReference>
<dbReference type="CDD" id="cd14332">
    <property type="entry name" value="UBA_RuvA_C"/>
    <property type="match status" value="1"/>
</dbReference>
<keyword evidence="2" id="KW-1185">Reference proteome</keyword>
<dbReference type="GO" id="GO:0009378">
    <property type="term" value="F:four-way junction helicase activity"/>
    <property type="evidence" value="ECO:0007669"/>
    <property type="project" value="InterPro"/>
</dbReference>
<organism evidence="1 2">
    <name type="scientific">Kroppenstedtia eburnea</name>
    <dbReference type="NCBI Taxonomy" id="714067"/>
    <lineage>
        <taxon>Bacteria</taxon>
        <taxon>Bacillati</taxon>
        <taxon>Bacillota</taxon>
        <taxon>Bacilli</taxon>
        <taxon>Bacillales</taxon>
        <taxon>Thermoactinomycetaceae</taxon>
        <taxon>Kroppenstedtia</taxon>
    </lineage>
</organism>
<gene>
    <name evidence="1" type="ORF">SAMN05421790_10655</name>
</gene>
<proteinExistence type="predicted"/>
<dbReference type="OrthoDB" id="1913115at2"/>
<evidence type="ECO:0000313" key="1">
    <source>
        <dbReference type="EMBL" id="SIS84681.1"/>
    </source>
</evidence>
<dbReference type="Proteomes" id="UP000186795">
    <property type="component" value="Unassembled WGS sequence"/>
</dbReference>
<sequence>MKKRIKVALGTSVIKALCFAQNIPADFVKEIRQYMNHNHVIGYATLALKNLGYSQDEIWKVIHEMHSLFDFKSEEEAAEQAEDFLQERQ</sequence>
<reference evidence="2" key="1">
    <citation type="submission" date="2017-01" db="EMBL/GenBank/DDBJ databases">
        <authorList>
            <person name="Varghese N."/>
            <person name="Submissions S."/>
        </authorList>
    </citation>
    <scope>NUCLEOTIDE SEQUENCE [LARGE SCALE GENOMIC DNA]</scope>
    <source>
        <strain evidence="2">DSM 45196</strain>
    </source>
</reference>